<accession>A0A4D7AWQ7</accession>
<feature type="domain" description="Methyl-accepting transducer" evidence="7">
    <location>
        <begin position="423"/>
        <end position="663"/>
    </location>
</feature>
<dbReference type="RefSeq" id="WP_136961015.1">
    <property type="nucleotide sequence ID" value="NZ_CP039690.1"/>
</dbReference>
<dbReference type="CDD" id="cd06225">
    <property type="entry name" value="HAMP"/>
    <property type="match status" value="1"/>
</dbReference>
<dbReference type="SUPFAM" id="SSF58104">
    <property type="entry name" value="Methyl-accepting chemotaxis protein (MCP) signaling domain"/>
    <property type="match status" value="1"/>
</dbReference>
<evidence type="ECO:0000256" key="5">
    <source>
        <dbReference type="PROSITE-ProRule" id="PRU00284"/>
    </source>
</evidence>
<keyword evidence="3 5" id="KW-0807">Transducer</keyword>
<dbReference type="KEGG" id="pstg:E8M01_15950"/>
<dbReference type="GO" id="GO:0007165">
    <property type="term" value="P:signal transduction"/>
    <property type="evidence" value="ECO:0007669"/>
    <property type="project" value="UniProtKB-KW"/>
</dbReference>
<keyword evidence="6" id="KW-0472">Membrane</keyword>
<dbReference type="SMART" id="SM00304">
    <property type="entry name" value="HAMP"/>
    <property type="match status" value="1"/>
</dbReference>
<dbReference type="InterPro" id="IPR003660">
    <property type="entry name" value="HAMP_dom"/>
</dbReference>
<evidence type="ECO:0000256" key="6">
    <source>
        <dbReference type="SAM" id="Phobius"/>
    </source>
</evidence>
<keyword evidence="11" id="KW-1185">Reference proteome</keyword>
<keyword evidence="2" id="KW-1003">Cell membrane</keyword>
<dbReference type="PROSITE" id="PS50111">
    <property type="entry name" value="CHEMOTAXIS_TRANSDUC_2"/>
    <property type="match status" value="1"/>
</dbReference>
<gene>
    <name evidence="10" type="ORF">E8M01_15950</name>
</gene>
<dbReference type="PANTHER" id="PTHR32089:SF112">
    <property type="entry name" value="LYSOZYME-LIKE PROTEIN-RELATED"/>
    <property type="match status" value="1"/>
</dbReference>
<dbReference type="SMART" id="SM00283">
    <property type="entry name" value="MA"/>
    <property type="match status" value="1"/>
</dbReference>
<dbReference type="Pfam" id="PF00672">
    <property type="entry name" value="HAMP"/>
    <property type="match status" value="1"/>
</dbReference>
<comment type="similarity">
    <text evidence="4">Belongs to the methyl-accepting chemotaxis (MCP) protein family.</text>
</comment>
<evidence type="ECO:0000256" key="1">
    <source>
        <dbReference type="ARBA" id="ARBA00004429"/>
    </source>
</evidence>
<feature type="domain" description="T-SNARE coiled-coil homology" evidence="8">
    <location>
        <begin position="593"/>
        <end position="655"/>
    </location>
</feature>
<reference evidence="10 11" key="1">
    <citation type="submission" date="2019-04" db="EMBL/GenBank/DDBJ databases">
        <title>Phreatobacter aquaticus sp. nov.</title>
        <authorList>
            <person name="Choi A."/>
        </authorList>
    </citation>
    <scope>NUCLEOTIDE SEQUENCE [LARGE SCALE GENOMIC DNA]</scope>
    <source>
        <strain evidence="10 11">KCTC 52518</strain>
    </source>
</reference>
<name>A0A4D7AWQ7_9HYPH</name>
<keyword evidence="2" id="KW-0997">Cell inner membrane</keyword>
<evidence type="ECO:0000259" key="7">
    <source>
        <dbReference type="PROSITE" id="PS50111"/>
    </source>
</evidence>
<dbReference type="EMBL" id="CP039690">
    <property type="protein sequence ID" value="QCI65569.1"/>
    <property type="molecule type" value="Genomic_DNA"/>
</dbReference>
<protein>
    <submittedName>
        <fullName evidence="10">HAMP domain-containing protein</fullName>
    </submittedName>
</protein>
<dbReference type="InterPro" id="IPR004089">
    <property type="entry name" value="MCPsignal_dom"/>
</dbReference>
<evidence type="ECO:0000313" key="11">
    <source>
        <dbReference type="Proteomes" id="UP000298781"/>
    </source>
</evidence>
<dbReference type="PANTHER" id="PTHR32089">
    <property type="entry name" value="METHYL-ACCEPTING CHEMOTAXIS PROTEIN MCPB"/>
    <property type="match status" value="1"/>
</dbReference>
<evidence type="ECO:0000256" key="2">
    <source>
        <dbReference type="ARBA" id="ARBA00022519"/>
    </source>
</evidence>
<dbReference type="AlphaFoldDB" id="A0A4D7AWQ7"/>
<feature type="transmembrane region" description="Helical" evidence="6">
    <location>
        <begin position="324"/>
        <end position="346"/>
    </location>
</feature>
<comment type="subcellular location">
    <subcellularLocation>
        <location evidence="1">Cell inner membrane</location>
        <topology evidence="1">Multi-pass membrane protein</topology>
    </subcellularLocation>
</comment>
<dbReference type="InterPro" id="IPR000727">
    <property type="entry name" value="T_SNARE_dom"/>
</dbReference>
<organism evidence="10 11">
    <name type="scientific">Phreatobacter stygius</name>
    <dbReference type="NCBI Taxonomy" id="1940610"/>
    <lineage>
        <taxon>Bacteria</taxon>
        <taxon>Pseudomonadati</taxon>
        <taxon>Pseudomonadota</taxon>
        <taxon>Alphaproteobacteria</taxon>
        <taxon>Hyphomicrobiales</taxon>
        <taxon>Phreatobacteraceae</taxon>
        <taxon>Phreatobacter</taxon>
    </lineage>
</organism>
<keyword evidence="6" id="KW-1133">Transmembrane helix</keyword>
<evidence type="ECO:0000313" key="10">
    <source>
        <dbReference type="EMBL" id="QCI65569.1"/>
    </source>
</evidence>
<feature type="domain" description="HAMP" evidence="9">
    <location>
        <begin position="347"/>
        <end position="400"/>
    </location>
</feature>
<dbReference type="Pfam" id="PF00015">
    <property type="entry name" value="MCPsignal"/>
    <property type="match status" value="1"/>
</dbReference>
<evidence type="ECO:0000259" key="8">
    <source>
        <dbReference type="PROSITE" id="PS50192"/>
    </source>
</evidence>
<dbReference type="PROSITE" id="PS50885">
    <property type="entry name" value="HAMP"/>
    <property type="match status" value="1"/>
</dbReference>
<dbReference type="OrthoDB" id="8456673at2"/>
<dbReference type="SUPFAM" id="SSF158472">
    <property type="entry name" value="HAMP domain-like"/>
    <property type="match status" value="1"/>
</dbReference>
<dbReference type="Gene3D" id="1.10.287.950">
    <property type="entry name" value="Methyl-accepting chemotaxis protein"/>
    <property type="match status" value="1"/>
</dbReference>
<evidence type="ECO:0000259" key="9">
    <source>
        <dbReference type="PROSITE" id="PS50885"/>
    </source>
</evidence>
<sequence length="697" mass="72871">MLNRLSVNALLKSVISILILAVVVLVANGAWTSWTQLRTASRIATVSEATAQLFTALHNLRVDRSTTNRDLIGEARLTAMNPQTAQNRAAEMPALRAALVALRELDFPAGAPLVANLDQAVAKLAALHAETGRAVMQPKAERRAGLAQEFVAHTSGMIELLEKLSGQLTALVKLDDAFIDQVMQLKQLAWVAREAAGDASVFISNPLAGQPLPADPLVKYAAINTRLETAWSELEKLAAGLPLPPQFAEAVTAARKGYLDPDYVAYRLEILTALVAGQPPGVTVGQWTPVAVARLVTLLGVADAALNAAKTHAARQQAEATARLYGQLGLLLLAIIAAAGMTIAVSHRVTGPLKVMQEAMLKLAGGDLSVETAYANRRDEIGALGGAMQTFKNSMVEADRLRGEQKALEQRSAAERKDQMARLADEFQTAVGDIVAAVSRASSELESAAGQLTRTAESTQLLAGVVAGASDDASSNVQSVASAAEEMSSSVAEIGRQVEESSKIAFEAVKQAELTDTRIAELSAAASRIGDVVKLITAIAQQTNLLALNATIEAARAGESGKGFAVVASEVKALATQTAKATDEISMQIATMQSATQDSVLAIKEIGGTIGRLAEIASAIAAAVEQQGAATQEISRNVQEAAQGTTQVAANISDVSRGAAETGSASAQVLGSAQDLSRESSHLRHEVEKFVTTVRAA</sequence>
<dbReference type="GO" id="GO:0005886">
    <property type="term" value="C:plasma membrane"/>
    <property type="evidence" value="ECO:0007669"/>
    <property type="project" value="UniProtKB-SubCell"/>
</dbReference>
<dbReference type="Proteomes" id="UP000298781">
    <property type="component" value="Chromosome"/>
</dbReference>
<evidence type="ECO:0000256" key="4">
    <source>
        <dbReference type="ARBA" id="ARBA00029447"/>
    </source>
</evidence>
<evidence type="ECO:0000256" key="3">
    <source>
        <dbReference type="ARBA" id="ARBA00023224"/>
    </source>
</evidence>
<dbReference type="Gene3D" id="6.10.340.10">
    <property type="match status" value="1"/>
</dbReference>
<proteinExistence type="inferred from homology"/>
<dbReference type="PROSITE" id="PS50192">
    <property type="entry name" value="T_SNARE"/>
    <property type="match status" value="1"/>
</dbReference>
<keyword evidence="6" id="KW-0812">Transmembrane</keyword>